<evidence type="ECO:0000313" key="1">
    <source>
        <dbReference type="EMBL" id="KEQ52204.1"/>
    </source>
</evidence>
<accession>A0A081RAI1</accession>
<dbReference type="AlphaFoldDB" id="A0A081RAI1"/>
<evidence type="ECO:0000313" key="2">
    <source>
        <dbReference type="Proteomes" id="UP000028411"/>
    </source>
</evidence>
<dbReference type="RefSeq" id="WP_037454924.1">
    <property type="nucleotide sequence ID" value="NZ_JFHR01000049.1"/>
</dbReference>
<dbReference type="EMBL" id="JFHR01000049">
    <property type="protein sequence ID" value="KEQ52204.1"/>
    <property type="molecule type" value="Genomic_DNA"/>
</dbReference>
<sequence length="137" mass="14809">MTDFLTRFSCLLDIGTAANAARAFDIYTALIAENAREDPPAEPFLLSLSPEYGPARLWLRDVGSADQQLAITFVTRCADAFGLTGRWGFQWASIASDPVVDGFSGGAHVLDLSTGQTLEWISTGRWLADRLPDGGAR</sequence>
<reference evidence="1 2" key="1">
    <citation type="submission" date="2014-02" db="EMBL/GenBank/DDBJ databases">
        <title>Whole genome sequence of Sphingobium chlorophenolicum NBRC 16172.</title>
        <authorList>
            <person name="Gan H.M."/>
            <person name="Gan H.Y."/>
            <person name="Chew T.H."/>
            <person name="Savka M.A."/>
        </authorList>
    </citation>
    <scope>NUCLEOTIDE SEQUENCE [LARGE SCALE GENOMIC DNA]</scope>
    <source>
        <strain evidence="1 2">NBRC 16172</strain>
    </source>
</reference>
<dbReference type="Proteomes" id="UP000028411">
    <property type="component" value="Unassembled WGS sequence"/>
</dbReference>
<comment type="caution">
    <text evidence="1">The sequence shown here is derived from an EMBL/GenBank/DDBJ whole genome shotgun (WGS) entry which is preliminary data.</text>
</comment>
<proteinExistence type="predicted"/>
<dbReference type="OrthoDB" id="7210143at2"/>
<protein>
    <submittedName>
        <fullName evidence="1">Uncharacterized protein</fullName>
    </submittedName>
</protein>
<organism evidence="1 2">
    <name type="scientific">Sphingobium chlorophenolicum</name>
    <dbReference type="NCBI Taxonomy" id="46429"/>
    <lineage>
        <taxon>Bacteria</taxon>
        <taxon>Pseudomonadati</taxon>
        <taxon>Pseudomonadota</taxon>
        <taxon>Alphaproteobacteria</taxon>
        <taxon>Sphingomonadales</taxon>
        <taxon>Sphingomonadaceae</taxon>
        <taxon>Sphingobium</taxon>
    </lineage>
</organism>
<name>A0A081RAI1_SPHCR</name>
<gene>
    <name evidence="1" type="ORF">BV95_03542</name>
</gene>
<dbReference type="PATRIC" id="fig|46429.4.peg.3533"/>